<feature type="domain" description="GST C-terminal" evidence="2">
    <location>
        <begin position="83"/>
        <end position="208"/>
    </location>
</feature>
<accession>A0A7S4HPL7</accession>
<organism evidence="3">
    <name type="scientific">Vannella robusta</name>
    <dbReference type="NCBI Taxonomy" id="1487602"/>
    <lineage>
        <taxon>Eukaryota</taxon>
        <taxon>Amoebozoa</taxon>
        <taxon>Discosea</taxon>
        <taxon>Flabellinia</taxon>
        <taxon>Vannellidae</taxon>
        <taxon>Vannella</taxon>
    </lineage>
</organism>
<dbReference type="SFLD" id="SFLDS00019">
    <property type="entry name" value="Glutathione_Transferase_(cytos"/>
    <property type="match status" value="1"/>
</dbReference>
<protein>
    <recommendedName>
        <fullName evidence="4">Glutathione transferase</fullName>
    </recommendedName>
</protein>
<dbReference type="AlphaFoldDB" id="A0A7S4HPL7"/>
<evidence type="ECO:0000259" key="2">
    <source>
        <dbReference type="PROSITE" id="PS50405"/>
    </source>
</evidence>
<feature type="domain" description="GST N-terminal" evidence="1">
    <location>
        <begin position="1"/>
        <end position="81"/>
    </location>
</feature>
<evidence type="ECO:0000313" key="3">
    <source>
        <dbReference type="EMBL" id="CAE2205553.1"/>
    </source>
</evidence>
<sequence length="222" mass="25338">MAAKLTYFNGRGRAEVVRYVLAGAGIEFTEEFLEKPEDIEALRATGKLIFRQVPLLEIDGRAITQTEAMIRYIARNYGLYGSSEDEMIRCDMIYDGLKDAQVGLCGVKMEFLPSDVEKEANKKQMKEKIAKYFPMLQGFLADNNGKFLVGDRLSFVDLVFLHDLEWVQDCLGEEILKEYATIQAYRFQLQSLPNVAKYLASPQKKNYPDATYLASVRKVLYP</sequence>
<dbReference type="InterPro" id="IPR010987">
    <property type="entry name" value="Glutathione-S-Trfase_C-like"/>
</dbReference>
<dbReference type="InterPro" id="IPR050213">
    <property type="entry name" value="GST_superfamily"/>
</dbReference>
<dbReference type="InterPro" id="IPR036282">
    <property type="entry name" value="Glutathione-S-Trfase_C_sf"/>
</dbReference>
<dbReference type="PANTHER" id="PTHR11571">
    <property type="entry name" value="GLUTATHIONE S-TRANSFERASE"/>
    <property type="match status" value="1"/>
</dbReference>
<dbReference type="GO" id="GO:0004364">
    <property type="term" value="F:glutathione transferase activity"/>
    <property type="evidence" value="ECO:0007669"/>
    <property type="project" value="TreeGrafter"/>
</dbReference>
<dbReference type="PROSITE" id="PS50405">
    <property type="entry name" value="GST_CTER"/>
    <property type="match status" value="1"/>
</dbReference>
<dbReference type="Gene3D" id="3.40.30.10">
    <property type="entry name" value="Glutaredoxin"/>
    <property type="match status" value="1"/>
</dbReference>
<dbReference type="Pfam" id="PF02798">
    <property type="entry name" value="GST_N"/>
    <property type="match status" value="1"/>
</dbReference>
<dbReference type="SFLD" id="SFLDG01205">
    <property type="entry name" value="AMPS.1"/>
    <property type="match status" value="1"/>
</dbReference>
<dbReference type="SUPFAM" id="SSF52833">
    <property type="entry name" value="Thioredoxin-like"/>
    <property type="match status" value="1"/>
</dbReference>
<gene>
    <name evidence="3" type="ORF">VSP0166_LOCUS3094</name>
</gene>
<dbReference type="Pfam" id="PF14497">
    <property type="entry name" value="GST_C_3"/>
    <property type="match status" value="1"/>
</dbReference>
<dbReference type="InterPro" id="IPR004045">
    <property type="entry name" value="Glutathione_S-Trfase_N"/>
</dbReference>
<dbReference type="EMBL" id="HBKP01004293">
    <property type="protein sequence ID" value="CAE2205553.1"/>
    <property type="molecule type" value="Transcribed_RNA"/>
</dbReference>
<proteinExistence type="predicted"/>
<evidence type="ECO:0000259" key="1">
    <source>
        <dbReference type="PROSITE" id="PS50404"/>
    </source>
</evidence>
<reference evidence="3" key="1">
    <citation type="submission" date="2021-01" db="EMBL/GenBank/DDBJ databases">
        <authorList>
            <person name="Corre E."/>
            <person name="Pelletier E."/>
            <person name="Niang G."/>
            <person name="Scheremetjew M."/>
            <person name="Finn R."/>
            <person name="Kale V."/>
            <person name="Holt S."/>
            <person name="Cochrane G."/>
            <person name="Meng A."/>
            <person name="Brown T."/>
            <person name="Cohen L."/>
        </authorList>
    </citation>
    <scope>NUCLEOTIDE SEQUENCE</scope>
    <source>
        <strain evidence="3">DIVA3 518/3/11/1/6</strain>
    </source>
</reference>
<dbReference type="SFLD" id="SFLDG00363">
    <property type="entry name" value="AMPS_(cytGST):_Alpha-__Mu-__Pi"/>
    <property type="match status" value="1"/>
</dbReference>
<dbReference type="PROSITE" id="PS50404">
    <property type="entry name" value="GST_NTER"/>
    <property type="match status" value="1"/>
</dbReference>
<name>A0A7S4HPL7_9EUKA</name>
<dbReference type="GO" id="GO:0006749">
    <property type="term" value="P:glutathione metabolic process"/>
    <property type="evidence" value="ECO:0007669"/>
    <property type="project" value="TreeGrafter"/>
</dbReference>
<dbReference type="InterPro" id="IPR036249">
    <property type="entry name" value="Thioredoxin-like_sf"/>
</dbReference>
<dbReference type="Gene3D" id="1.20.1050.10">
    <property type="match status" value="1"/>
</dbReference>
<dbReference type="SUPFAM" id="SSF47616">
    <property type="entry name" value="GST C-terminal domain-like"/>
    <property type="match status" value="1"/>
</dbReference>
<evidence type="ECO:0008006" key="4">
    <source>
        <dbReference type="Google" id="ProtNLM"/>
    </source>
</evidence>
<dbReference type="InterPro" id="IPR004046">
    <property type="entry name" value="GST_C"/>
</dbReference>
<dbReference type="PANTHER" id="PTHR11571:SF230">
    <property type="entry name" value="GLUTATHIONE TRANSFERASE"/>
    <property type="match status" value="1"/>
</dbReference>
<dbReference type="InterPro" id="IPR040079">
    <property type="entry name" value="Glutathione_S-Trfase"/>
</dbReference>